<protein>
    <submittedName>
        <fullName evidence="3">9157_t:CDS:1</fullName>
    </submittedName>
</protein>
<gene>
    <name evidence="3" type="ORF">PBRASI_LOCUS5151</name>
</gene>
<sequence>MLSLAPRPSSKRLYYFIRPIVFFCDRFHIVEDNTDDADRQHAIFEIYNLTRESVVVYRTLESLFSATASVIVLKSRMVRDRRREYDDKQHIRHEARIKFSFDVSVISREVLIDTLRTNLIVGNLTVNGFDDWIPCDRQSYNVLFDPLIPDEFLSQVKRKEKHLRTFADVFDIKLLSQAINDVFKGNKTAAFDCLFPGPKFTIERDNEQSPVVAFSIKKYWFEDDVCNPLIEAINTLIEDKKAVIIDDEALHHLNFSYWQLANMNPMIMAFVPRKNYQVKDMTDTLERLEKAARNVSLDRSEVQLQDLSTEAHKLAQLSKEAAERLEAERIRWSKLYKPANYGLSGVAWTSIATFPFQAYYTWKNDRESFLKIFRGAEGVVTTVFFTLIFFLGISVQASIDNFDIAIKTHAEAIPVHTRAAMGLLAFEQCLHQISNVSQIRVLVDDNEFKHRKFLLSSLFTQLANASLGLKNKLNELVT</sequence>
<evidence type="ECO:0000256" key="1">
    <source>
        <dbReference type="SAM" id="Coils"/>
    </source>
</evidence>
<comment type="caution">
    <text evidence="3">The sequence shown here is derived from an EMBL/GenBank/DDBJ whole genome shotgun (WGS) entry which is preliminary data.</text>
</comment>
<keyword evidence="1" id="KW-0175">Coiled coil</keyword>
<dbReference type="Proteomes" id="UP000789739">
    <property type="component" value="Unassembled WGS sequence"/>
</dbReference>
<evidence type="ECO:0000256" key="2">
    <source>
        <dbReference type="SAM" id="Phobius"/>
    </source>
</evidence>
<keyword evidence="2" id="KW-0472">Membrane</keyword>
<name>A0A9N9FRZ2_9GLOM</name>
<reference evidence="3" key="1">
    <citation type="submission" date="2021-06" db="EMBL/GenBank/DDBJ databases">
        <authorList>
            <person name="Kallberg Y."/>
            <person name="Tangrot J."/>
            <person name="Rosling A."/>
        </authorList>
    </citation>
    <scope>NUCLEOTIDE SEQUENCE</scope>
    <source>
        <strain evidence="3">BR232B</strain>
    </source>
</reference>
<feature type="transmembrane region" description="Helical" evidence="2">
    <location>
        <begin position="372"/>
        <end position="393"/>
    </location>
</feature>
<dbReference type="EMBL" id="CAJVPI010000581">
    <property type="protein sequence ID" value="CAG8552233.1"/>
    <property type="molecule type" value="Genomic_DNA"/>
</dbReference>
<accession>A0A9N9FRZ2</accession>
<evidence type="ECO:0000313" key="3">
    <source>
        <dbReference type="EMBL" id="CAG8552233.1"/>
    </source>
</evidence>
<keyword evidence="2" id="KW-0812">Transmembrane</keyword>
<feature type="transmembrane region" description="Helical" evidence="2">
    <location>
        <begin position="55"/>
        <end position="73"/>
    </location>
</feature>
<proteinExistence type="predicted"/>
<dbReference type="OrthoDB" id="2332951at2759"/>
<dbReference type="AlphaFoldDB" id="A0A9N9FRZ2"/>
<keyword evidence="2" id="KW-1133">Transmembrane helix</keyword>
<keyword evidence="4" id="KW-1185">Reference proteome</keyword>
<feature type="coiled-coil region" evidence="1">
    <location>
        <begin position="278"/>
        <end position="324"/>
    </location>
</feature>
<feature type="transmembrane region" description="Helical" evidence="2">
    <location>
        <begin position="339"/>
        <end position="360"/>
    </location>
</feature>
<organism evidence="3 4">
    <name type="scientific">Paraglomus brasilianum</name>
    <dbReference type="NCBI Taxonomy" id="144538"/>
    <lineage>
        <taxon>Eukaryota</taxon>
        <taxon>Fungi</taxon>
        <taxon>Fungi incertae sedis</taxon>
        <taxon>Mucoromycota</taxon>
        <taxon>Glomeromycotina</taxon>
        <taxon>Glomeromycetes</taxon>
        <taxon>Paraglomerales</taxon>
        <taxon>Paraglomeraceae</taxon>
        <taxon>Paraglomus</taxon>
    </lineage>
</organism>
<evidence type="ECO:0000313" key="4">
    <source>
        <dbReference type="Proteomes" id="UP000789739"/>
    </source>
</evidence>